<dbReference type="InterPro" id="IPR011990">
    <property type="entry name" value="TPR-like_helical_dom_sf"/>
</dbReference>
<dbReference type="SUPFAM" id="SSF46894">
    <property type="entry name" value="C-terminal effector domain of the bipartite response regulators"/>
    <property type="match status" value="1"/>
</dbReference>
<dbReference type="InterPro" id="IPR036388">
    <property type="entry name" value="WH-like_DNA-bd_sf"/>
</dbReference>
<dbReference type="EMBL" id="CAEZWS010000075">
    <property type="protein sequence ID" value="CAB4672128.1"/>
    <property type="molecule type" value="Genomic_DNA"/>
</dbReference>
<organism evidence="5">
    <name type="scientific">freshwater metagenome</name>
    <dbReference type="NCBI Taxonomy" id="449393"/>
    <lineage>
        <taxon>unclassified sequences</taxon>
        <taxon>metagenomes</taxon>
        <taxon>ecological metagenomes</taxon>
    </lineage>
</organism>
<dbReference type="PRINTS" id="PR00038">
    <property type="entry name" value="HTHLUXR"/>
</dbReference>
<dbReference type="PANTHER" id="PTHR44688">
    <property type="entry name" value="DNA-BINDING TRANSCRIPTIONAL ACTIVATOR DEVR_DOSR"/>
    <property type="match status" value="1"/>
</dbReference>
<keyword evidence="3" id="KW-0804">Transcription</keyword>
<dbReference type="GO" id="GO:0003677">
    <property type="term" value="F:DNA binding"/>
    <property type="evidence" value="ECO:0007669"/>
    <property type="project" value="UniProtKB-KW"/>
</dbReference>
<evidence type="ECO:0000256" key="2">
    <source>
        <dbReference type="ARBA" id="ARBA00023125"/>
    </source>
</evidence>
<dbReference type="GO" id="GO:0006355">
    <property type="term" value="P:regulation of DNA-templated transcription"/>
    <property type="evidence" value="ECO:0007669"/>
    <property type="project" value="InterPro"/>
</dbReference>
<sequence>MSAQKIYSGEGDVLPGINLSQTVVPAIPRNFLSRKELFSLIGPQGKGATLVIAPAGYGKTSLIAEWAKSNSSKTIWATAGGDEEISFFKNVVFQAVRNVFPDFAPWYQSTSQGDSREDFRKFFKDIENLQEEITFVLDNGQVNSGDSNPLAQFMLDLIPDNLHLIVIRRTAPLISYSRFAQAGDLNLITAADLKFSNHEISVIAEQKKLDIQDPEVKAILDLAGGWPVAIQMLAKNLAKGARQTNFALRVSSDKDPLHLLVKETFELLSSEEQGQLIALATLKEFDLDTAQLILGKGYSQQFLNKLVAEGIYLSTAGESTSKYEFHPIMREVINQIAASRKIDRTDLHKSLVDHFLQRDDMSAALDQAYMTNDYVRMNELLRAFAREMVATGQGEQLLRWARFAGDESPQGLLMRETVEIMGHLTNLDYRLAEAKSQSLMLRAKESEIGDFLKRIAHSAMLYVEFARGNLLQMDEIFTEMLANPVQTGDLENSDKIAVLRLLANKALICEDSDALKKYLESAQEFATSGLAMGVPFTLNAMQAMSLYTEGHYYQACELAQLALAQAQERNFRGVSAPYEVHLVLAKCYEEFSRLDEAIEHLEILKEMAGKAGQWPWYLTADSGLIKISLTKGDFPQARESLRLQRELFASEGISRAISWLVDISEIDFRCASKDFDRADSLLKRLPQNPRVEQLRDDYFRGTGKQSLESDIFQTSEKNPREKIRKYLRLANSVADREKECSQYLRQALSIGADSGAQEIFVRQSDSITSKILKIASEQPTLYLDGLARAITAKIRGNFEGQGNLTEALTTRELEIVKHLSTSKPINTIAESLHISHNTIKTHLRNVYRKLEVGDRDAAVERAKDLLLV</sequence>
<gene>
    <name evidence="5" type="ORF">UFOPK2288_01095</name>
</gene>
<evidence type="ECO:0000256" key="1">
    <source>
        <dbReference type="ARBA" id="ARBA00023015"/>
    </source>
</evidence>
<accession>A0A6J6MGD8</accession>
<dbReference type="SUPFAM" id="SSF48452">
    <property type="entry name" value="TPR-like"/>
    <property type="match status" value="1"/>
</dbReference>
<dbReference type="InterPro" id="IPR027417">
    <property type="entry name" value="P-loop_NTPase"/>
</dbReference>
<evidence type="ECO:0000259" key="4">
    <source>
        <dbReference type="PROSITE" id="PS50043"/>
    </source>
</evidence>
<name>A0A6J6MGD8_9ZZZZ</name>
<dbReference type="CDD" id="cd06170">
    <property type="entry name" value="LuxR_C_like"/>
    <property type="match status" value="1"/>
</dbReference>
<dbReference type="SMART" id="SM00421">
    <property type="entry name" value="HTH_LUXR"/>
    <property type="match status" value="1"/>
</dbReference>
<dbReference type="PROSITE" id="PS50043">
    <property type="entry name" value="HTH_LUXR_2"/>
    <property type="match status" value="1"/>
</dbReference>
<dbReference type="InterPro" id="IPR059106">
    <property type="entry name" value="WHD_MalT"/>
</dbReference>
<dbReference type="Gene3D" id="1.25.40.10">
    <property type="entry name" value="Tetratricopeptide repeat domain"/>
    <property type="match status" value="1"/>
</dbReference>
<keyword evidence="2" id="KW-0238">DNA-binding</keyword>
<feature type="domain" description="HTH luxR-type" evidence="4">
    <location>
        <begin position="801"/>
        <end position="866"/>
    </location>
</feature>
<dbReference type="Gene3D" id="1.10.10.10">
    <property type="entry name" value="Winged helix-like DNA-binding domain superfamily/Winged helix DNA-binding domain"/>
    <property type="match status" value="1"/>
</dbReference>
<reference evidence="5" key="1">
    <citation type="submission" date="2020-05" db="EMBL/GenBank/DDBJ databases">
        <authorList>
            <person name="Chiriac C."/>
            <person name="Salcher M."/>
            <person name="Ghai R."/>
            <person name="Kavagutti S V."/>
        </authorList>
    </citation>
    <scope>NUCLEOTIDE SEQUENCE</scope>
</reference>
<dbReference type="SUPFAM" id="SSF52540">
    <property type="entry name" value="P-loop containing nucleoside triphosphate hydrolases"/>
    <property type="match status" value="1"/>
</dbReference>
<evidence type="ECO:0000256" key="3">
    <source>
        <dbReference type="ARBA" id="ARBA00023163"/>
    </source>
</evidence>
<dbReference type="AlphaFoldDB" id="A0A6J6MGD8"/>
<dbReference type="InterPro" id="IPR016032">
    <property type="entry name" value="Sig_transdc_resp-reg_C-effctor"/>
</dbReference>
<protein>
    <submittedName>
        <fullName evidence="5">Unannotated protein</fullName>
    </submittedName>
</protein>
<evidence type="ECO:0000313" key="5">
    <source>
        <dbReference type="EMBL" id="CAB4672128.1"/>
    </source>
</evidence>
<dbReference type="PANTHER" id="PTHR44688:SF16">
    <property type="entry name" value="DNA-BINDING TRANSCRIPTIONAL ACTIVATOR DEVR_DOSR"/>
    <property type="match status" value="1"/>
</dbReference>
<dbReference type="Pfam" id="PF25873">
    <property type="entry name" value="WHD_MalT"/>
    <property type="match status" value="1"/>
</dbReference>
<proteinExistence type="predicted"/>
<dbReference type="InterPro" id="IPR000792">
    <property type="entry name" value="Tscrpt_reg_LuxR_C"/>
</dbReference>
<dbReference type="Pfam" id="PF00196">
    <property type="entry name" value="GerE"/>
    <property type="match status" value="1"/>
</dbReference>
<keyword evidence="1" id="KW-0805">Transcription regulation</keyword>